<dbReference type="GO" id="GO:0003676">
    <property type="term" value="F:nucleic acid binding"/>
    <property type="evidence" value="ECO:0007669"/>
    <property type="project" value="InterPro"/>
</dbReference>
<accession>A0A6A3BL04</accession>
<proteinExistence type="predicted"/>
<name>A0A6A3BL04_HIBSY</name>
<dbReference type="InterPro" id="IPR012337">
    <property type="entry name" value="RNaseH-like_sf"/>
</dbReference>
<organism evidence="2 3">
    <name type="scientific">Hibiscus syriacus</name>
    <name type="common">Rose of Sharon</name>
    <dbReference type="NCBI Taxonomy" id="106335"/>
    <lineage>
        <taxon>Eukaryota</taxon>
        <taxon>Viridiplantae</taxon>
        <taxon>Streptophyta</taxon>
        <taxon>Embryophyta</taxon>
        <taxon>Tracheophyta</taxon>
        <taxon>Spermatophyta</taxon>
        <taxon>Magnoliopsida</taxon>
        <taxon>eudicotyledons</taxon>
        <taxon>Gunneridae</taxon>
        <taxon>Pentapetalae</taxon>
        <taxon>rosids</taxon>
        <taxon>malvids</taxon>
        <taxon>Malvales</taxon>
        <taxon>Malvaceae</taxon>
        <taxon>Malvoideae</taxon>
        <taxon>Hibiscus</taxon>
    </lineage>
</organism>
<dbReference type="Pfam" id="PF13456">
    <property type="entry name" value="RVT_3"/>
    <property type="match status" value="1"/>
</dbReference>
<evidence type="ECO:0000313" key="2">
    <source>
        <dbReference type="EMBL" id="KAE8716108.1"/>
    </source>
</evidence>
<gene>
    <name evidence="2" type="ORF">F3Y22_tig00110156pilonHSYRG00394</name>
</gene>
<dbReference type="Gene3D" id="3.30.420.10">
    <property type="entry name" value="Ribonuclease H-like superfamily/Ribonuclease H"/>
    <property type="match status" value="1"/>
</dbReference>
<feature type="domain" description="RNase H type-1" evidence="1">
    <location>
        <begin position="3"/>
        <end position="78"/>
    </location>
</feature>
<reference evidence="2" key="1">
    <citation type="submission" date="2019-09" db="EMBL/GenBank/DDBJ databases">
        <title>Draft genome information of white flower Hibiscus syriacus.</title>
        <authorList>
            <person name="Kim Y.-M."/>
        </authorList>
    </citation>
    <scope>NUCLEOTIDE SEQUENCE [LARGE SCALE GENOMIC DNA]</scope>
    <source>
        <strain evidence="2">YM2019G1</strain>
    </source>
</reference>
<dbReference type="InterPro" id="IPR053151">
    <property type="entry name" value="RNase_H-like"/>
</dbReference>
<dbReference type="Proteomes" id="UP000436088">
    <property type="component" value="Unassembled WGS sequence"/>
</dbReference>
<keyword evidence="3" id="KW-1185">Reference proteome</keyword>
<dbReference type="CDD" id="cd06222">
    <property type="entry name" value="RNase_H_like"/>
    <property type="match status" value="1"/>
</dbReference>
<comment type="caution">
    <text evidence="2">The sequence shown here is derived from an EMBL/GenBank/DDBJ whole genome shotgun (WGS) entry which is preliminary data.</text>
</comment>
<protein>
    <recommendedName>
        <fullName evidence="1">RNase H type-1 domain-containing protein</fullName>
    </recommendedName>
</protein>
<dbReference type="SUPFAM" id="SSF53098">
    <property type="entry name" value="Ribonuclease H-like"/>
    <property type="match status" value="1"/>
</dbReference>
<dbReference type="EMBL" id="VEPZ02000855">
    <property type="protein sequence ID" value="KAE8716108.1"/>
    <property type="molecule type" value="Genomic_DNA"/>
</dbReference>
<sequence length="116" mass="13696">MPAELWAILDGLTIAWECGIRNLEVETDSLEAVRCRSSTDRPHEPTITKRIRLPLDKQRCVSINFIHRESNVLADYMTKLERIMDMGLALFQYPPMEAQRILLFDRTPQRRRYPYC</sequence>
<dbReference type="InterPro" id="IPR036397">
    <property type="entry name" value="RNaseH_sf"/>
</dbReference>
<dbReference type="PANTHER" id="PTHR47723">
    <property type="entry name" value="OS05G0353850 PROTEIN"/>
    <property type="match status" value="1"/>
</dbReference>
<dbReference type="GO" id="GO:0004523">
    <property type="term" value="F:RNA-DNA hybrid ribonuclease activity"/>
    <property type="evidence" value="ECO:0007669"/>
    <property type="project" value="InterPro"/>
</dbReference>
<dbReference type="InterPro" id="IPR002156">
    <property type="entry name" value="RNaseH_domain"/>
</dbReference>
<evidence type="ECO:0000259" key="1">
    <source>
        <dbReference type="Pfam" id="PF13456"/>
    </source>
</evidence>
<dbReference type="InterPro" id="IPR044730">
    <property type="entry name" value="RNase_H-like_dom_plant"/>
</dbReference>
<evidence type="ECO:0000313" key="3">
    <source>
        <dbReference type="Proteomes" id="UP000436088"/>
    </source>
</evidence>
<dbReference type="PANTHER" id="PTHR47723:SF19">
    <property type="entry name" value="POLYNUCLEOTIDYL TRANSFERASE, RIBONUCLEASE H-LIKE SUPERFAMILY PROTEIN"/>
    <property type="match status" value="1"/>
</dbReference>
<dbReference type="OrthoDB" id="938791at2759"/>
<dbReference type="AlphaFoldDB" id="A0A6A3BL04"/>